<dbReference type="SUPFAM" id="SSF51735">
    <property type="entry name" value="NAD(P)-binding Rossmann-fold domains"/>
    <property type="match status" value="1"/>
</dbReference>
<dbReference type="InterPro" id="IPR013752">
    <property type="entry name" value="KPA_reductase"/>
</dbReference>
<sequence length="307" mass="34766">MRILVVGAGATGGYLGARLAEAGTDVTFLVREKRKKRLSETQLKVSSVKGDVSIVPKMVVREEQSPFDVIFITSKAYSLDQVIHDIKPFTYSETLIVPFLNGFAHYEKLFKTFSQEQVLGGLCFIESTLNHEGHILHTSQAHRFVFGEWNGKRTNRIESLEKEFDGINAEIVSSNQIMKEVWHKYLFIAALSGITTLFKQPIGPILKLETGRNTTIQVIREIVSVMRAIQAPLSESIESDTFSQMQNMHEEMKSSMLRDMEKGSVIEDDHLHGYLIKKGAEHGFKVPVLETIYTNLKLYSMNHNNIM</sequence>
<comment type="catalytic activity">
    <reaction evidence="4">
        <text>(R)-pantoate + NADP(+) = 2-dehydropantoate + NADPH + H(+)</text>
        <dbReference type="Rhea" id="RHEA:16233"/>
        <dbReference type="ChEBI" id="CHEBI:11561"/>
        <dbReference type="ChEBI" id="CHEBI:15378"/>
        <dbReference type="ChEBI" id="CHEBI:15980"/>
        <dbReference type="ChEBI" id="CHEBI:57783"/>
        <dbReference type="ChEBI" id="CHEBI:58349"/>
        <dbReference type="EC" id="1.1.1.169"/>
    </reaction>
</comment>
<name>A0A0M4FIV0_9BACI</name>
<dbReference type="UniPathway" id="UPA00028">
    <property type="reaction ID" value="UER00004"/>
</dbReference>
<dbReference type="Gene3D" id="1.10.1040.10">
    <property type="entry name" value="N-(1-d-carboxylethyl)-l-norvaline Dehydrogenase, domain 2"/>
    <property type="match status" value="1"/>
</dbReference>
<dbReference type="GO" id="GO:0008677">
    <property type="term" value="F:2-dehydropantoate 2-reductase activity"/>
    <property type="evidence" value="ECO:0007669"/>
    <property type="project" value="UniProtKB-EC"/>
</dbReference>
<dbReference type="InterPro" id="IPR036291">
    <property type="entry name" value="NAD(P)-bd_dom_sf"/>
</dbReference>
<dbReference type="NCBIfam" id="TIGR00745">
    <property type="entry name" value="apbA_panE"/>
    <property type="match status" value="1"/>
</dbReference>
<dbReference type="Pfam" id="PF08546">
    <property type="entry name" value="ApbA_C"/>
    <property type="match status" value="1"/>
</dbReference>
<protein>
    <recommendedName>
        <fullName evidence="4">2-dehydropantoate 2-reductase</fullName>
        <ecNumber evidence="4">1.1.1.169</ecNumber>
    </recommendedName>
    <alternativeName>
        <fullName evidence="4">Ketopantoate reductase</fullName>
    </alternativeName>
</protein>
<keyword evidence="3 4" id="KW-0560">Oxidoreductase</keyword>
<dbReference type="EC" id="1.1.1.169" evidence="4"/>
<evidence type="ECO:0000256" key="4">
    <source>
        <dbReference type="RuleBase" id="RU362068"/>
    </source>
</evidence>
<dbReference type="PATRIC" id="fig|1441095.3.peg.1431"/>
<dbReference type="InterPro" id="IPR013328">
    <property type="entry name" value="6PGD_dom2"/>
</dbReference>
<evidence type="ECO:0000256" key="1">
    <source>
        <dbReference type="ARBA" id="ARBA00007870"/>
    </source>
</evidence>
<evidence type="ECO:0000313" key="7">
    <source>
        <dbReference type="EMBL" id="ALC81279.1"/>
    </source>
</evidence>
<proteinExistence type="inferred from homology"/>
<dbReference type="EMBL" id="CP012600">
    <property type="protein sequence ID" value="ALC81279.1"/>
    <property type="molecule type" value="Genomic_DNA"/>
</dbReference>
<dbReference type="Gene3D" id="3.40.50.720">
    <property type="entry name" value="NAD(P)-binding Rossmann-like Domain"/>
    <property type="match status" value="1"/>
</dbReference>
<dbReference type="FunFam" id="3.40.50.720:FF:000307">
    <property type="entry name" value="2-dehydropantoate 2-reductase"/>
    <property type="match status" value="1"/>
</dbReference>
<dbReference type="RefSeq" id="WP_053603033.1">
    <property type="nucleotide sequence ID" value="NZ_CP012600.1"/>
</dbReference>
<evidence type="ECO:0000256" key="3">
    <source>
        <dbReference type="ARBA" id="ARBA00023002"/>
    </source>
</evidence>
<keyword evidence="4" id="KW-0566">Pantothenate biosynthesis</keyword>
<reference evidence="8" key="1">
    <citation type="submission" date="2015-08" db="EMBL/GenBank/DDBJ databases">
        <title>Genome sequencing project for genomic taxonomy and phylogenomics of Bacillus-like bacteria.</title>
        <authorList>
            <person name="Liu B."/>
            <person name="Wang J."/>
            <person name="Zhu Y."/>
            <person name="Liu G."/>
            <person name="Chen Q."/>
            <person name="Chen Z."/>
            <person name="Lan J."/>
            <person name="Che J."/>
            <person name="Ge C."/>
            <person name="Shi H."/>
            <person name="Pan Z."/>
            <person name="Liu X."/>
        </authorList>
    </citation>
    <scope>NUCLEOTIDE SEQUENCE [LARGE SCALE GENOMIC DNA]</scope>
    <source>
        <strain evidence="8">FJAT-4402</strain>
    </source>
</reference>
<dbReference type="InterPro" id="IPR051402">
    <property type="entry name" value="KPR-Related"/>
</dbReference>
<dbReference type="InterPro" id="IPR013332">
    <property type="entry name" value="KPR_N"/>
</dbReference>
<keyword evidence="8" id="KW-1185">Reference proteome</keyword>
<dbReference type="PANTHER" id="PTHR21708">
    <property type="entry name" value="PROBABLE 2-DEHYDROPANTOATE 2-REDUCTASE"/>
    <property type="match status" value="1"/>
</dbReference>
<dbReference type="Proteomes" id="UP000067625">
    <property type="component" value="Chromosome"/>
</dbReference>
<keyword evidence="2 4" id="KW-0521">NADP</keyword>
<reference evidence="7 8" key="2">
    <citation type="journal article" date="2016" name="Int. J. Syst. Evol. Microbiol.">
        <title>Bacillus gobiensis sp. nov., isolated from a soil sample.</title>
        <authorList>
            <person name="Liu B."/>
            <person name="Liu G.H."/>
            <person name="Cetin S."/>
            <person name="Schumann P."/>
            <person name="Pan Z.Z."/>
            <person name="Chen Q.Q."/>
        </authorList>
    </citation>
    <scope>NUCLEOTIDE SEQUENCE [LARGE SCALE GENOMIC DNA]</scope>
    <source>
        <strain evidence="7 8">FJAT-4402</strain>
    </source>
</reference>
<comment type="pathway">
    <text evidence="4">Cofactor biosynthesis; (R)-pantothenate biosynthesis; (R)-pantoate from 3-methyl-2-oxobutanoate: step 2/2.</text>
</comment>
<dbReference type="OrthoDB" id="9793586at2"/>
<dbReference type="AlphaFoldDB" id="A0A0M4FIV0"/>
<evidence type="ECO:0000313" key="8">
    <source>
        <dbReference type="Proteomes" id="UP000067625"/>
    </source>
</evidence>
<evidence type="ECO:0000259" key="6">
    <source>
        <dbReference type="Pfam" id="PF08546"/>
    </source>
</evidence>
<comment type="similarity">
    <text evidence="1 4">Belongs to the ketopantoate reductase family.</text>
</comment>
<accession>A0A0M4FIV0</accession>
<dbReference type="InterPro" id="IPR003710">
    <property type="entry name" value="ApbA"/>
</dbReference>
<feature type="domain" description="Ketopantoate reductase N-terminal" evidence="5">
    <location>
        <begin position="3"/>
        <end position="150"/>
    </location>
</feature>
<comment type="function">
    <text evidence="4">Catalyzes the NADPH-dependent reduction of ketopantoate into pantoic acid.</text>
</comment>
<organism evidence="7 8">
    <name type="scientific">Bacillus gobiensis</name>
    <dbReference type="NCBI Taxonomy" id="1441095"/>
    <lineage>
        <taxon>Bacteria</taxon>
        <taxon>Bacillati</taxon>
        <taxon>Bacillota</taxon>
        <taxon>Bacilli</taxon>
        <taxon>Bacillales</taxon>
        <taxon>Bacillaceae</taxon>
        <taxon>Bacillus</taxon>
    </lineage>
</organism>
<dbReference type="GO" id="GO:0005737">
    <property type="term" value="C:cytoplasm"/>
    <property type="evidence" value="ECO:0007669"/>
    <property type="project" value="TreeGrafter"/>
</dbReference>
<dbReference type="FunFam" id="1.10.1040.10:FF:000017">
    <property type="entry name" value="2-dehydropantoate 2-reductase"/>
    <property type="match status" value="1"/>
</dbReference>
<gene>
    <name evidence="7" type="ORF">AM592_06490</name>
</gene>
<evidence type="ECO:0000256" key="2">
    <source>
        <dbReference type="ARBA" id="ARBA00022857"/>
    </source>
</evidence>
<dbReference type="STRING" id="1441095.AM592_06490"/>
<dbReference type="PANTHER" id="PTHR21708:SF26">
    <property type="entry name" value="2-DEHYDROPANTOATE 2-REDUCTASE"/>
    <property type="match status" value="1"/>
</dbReference>
<dbReference type="InterPro" id="IPR008927">
    <property type="entry name" value="6-PGluconate_DH-like_C_sf"/>
</dbReference>
<dbReference type="SUPFAM" id="SSF48179">
    <property type="entry name" value="6-phosphogluconate dehydrogenase C-terminal domain-like"/>
    <property type="match status" value="1"/>
</dbReference>
<feature type="domain" description="Ketopantoate reductase C-terminal" evidence="6">
    <location>
        <begin position="177"/>
        <end position="299"/>
    </location>
</feature>
<evidence type="ECO:0000259" key="5">
    <source>
        <dbReference type="Pfam" id="PF02558"/>
    </source>
</evidence>
<dbReference type="GO" id="GO:0015940">
    <property type="term" value="P:pantothenate biosynthetic process"/>
    <property type="evidence" value="ECO:0007669"/>
    <property type="project" value="UniProtKB-UniPathway"/>
</dbReference>
<dbReference type="Pfam" id="PF02558">
    <property type="entry name" value="ApbA"/>
    <property type="match status" value="1"/>
</dbReference>